<dbReference type="AlphaFoldDB" id="A0A3P3D7M4"/>
<feature type="transmembrane region" description="Helical" evidence="6">
    <location>
        <begin position="406"/>
        <end position="432"/>
    </location>
</feature>
<keyword evidence="5 6" id="KW-0472">Membrane</keyword>
<feature type="transmembrane region" description="Helical" evidence="6">
    <location>
        <begin position="116"/>
        <end position="136"/>
    </location>
</feature>
<accession>A0A3P3D7M4</accession>
<feature type="transmembrane region" description="Helical" evidence="6">
    <location>
        <begin position="143"/>
        <end position="163"/>
    </location>
</feature>
<keyword evidence="2" id="KW-0813">Transport</keyword>
<dbReference type="EMBL" id="RRAZ01000042">
    <property type="protein sequence ID" value="RRH69452.1"/>
    <property type="molecule type" value="Genomic_DNA"/>
</dbReference>
<keyword evidence="3 6" id="KW-0812">Transmembrane</keyword>
<comment type="subcellular location">
    <subcellularLocation>
        <location evidence="1">Membrane</location>
        <topology evidence="1">Multi-pass membrane protein</topology>
    </subcellularLocation>
</comment>
<dbReference type="OrthoDB" id="5314453at2"/>
<feature type="transmembrane region" description="Helical" evidence="6">
    <location>
        <begin position="314"/>
        <end position="337"/>
    </location>
</feature>
<evidence type="ECO:0000256" key="2">
    <source>
        <dbReference type="ARBA" id="ARBA00022448"/>
    </source>
</evidence>
<feature type="transmembrane region" description="Helical" evidence="6">
    <location>
        <begin position="344"/>
        <end position="366"/>
    </location>
</feature>
<dbReference type="Gene3D" id="1.20.1250.20">
    <property type="entry name" value="MFS general substrate transporter like domains"/>
    <property type="match status" value="1"/>
</dbReference>
<feature type="transmembrane region" description="Helical" evidence="6">
    <location>
        <begin position="378"/>
        <end position="399"/>
    </location>
</feature>
<protein>
    <submittedName>
        <fullName evidence="7">MFS transporter</fullName>
    </submittedName>
</protein>
<evidence type="ECO:0000256" key="4">
    <source>
        <dbReference type="ARBA" id="ARBA00022989"/>
    </source>
</evidence>
<organism evidence="7 8">
    <name type="scientific">Falsigemmobacter faecalis</name>
    <dbReference type="NCBI Taxonomy" id="2488730"/>
    <lineage>
        <taxon>Bacteria</taxon>
        <taxon>Pseudomonadati</taxon>
        <taxon>Pseudomonadota</taxon>
        <taxon>Alphaproteobacteria</taxon>
        <taxon>Rhodobacterales</taxon>
        <taxon>Paracoccaceae</taxon>
        <taxon>Falsigemmobacter</taxon>
    </lineage>
</organism>
<keyword evidence="8" id="KW-1185">Reference proteome</keyword>
<dbReference type="InterPro" id="IPR036259">
    <property type="entry name" value="MFS_trans_sf"/>
</dbReference>
<proteinExistence type="predicted"/>
<evidence type="ECO:0000313" key="8">
    <source>
        <dbReference type="Proteomes" id="UP000282125"/>
    </source>
</evidence>
<feature type="transmembrane region" description="Helical" evidence="6">
    <location>
        <begin position="216"/>
        <end position="237"/>
    </location>
</feature>
<reference evidence="7 8" key="1">
    <citation type="submission" date="2018-11" db="EMBL/GenBank/DDBJ databases">
        <title>Gemmobacter sp. nov., YIM 102744-1 draft genome.</title>
        <authorList>
            <person name="Li G."/>
            <person name="Jiang Y."/>
        </authorList>
    </citation>
    <scope>NUCLEOTIDE SEQUENCE [LARGE SCALE GENOMIC DNA]</scope>
    <source>
        <strain evidence="7 8">YIM 102744-1</strain>
    </source>
</reference>
<dbReference type="RefSeq" id="WP_124966592.1">
    <property type="nucleotide sequence ID" value="NZ_RRAZ01000042.1"/>
</dbReference>
<dbReference type="Proteomes" id="UP000282125">
    <property type="component" value="Unassembled WGS sequence"/>
</dbReference>
<evidence type="ECO:0000256" key="5">
    <source>
        <dbReference type="ARBA" id="ARBA00023136"/>
    </source>
</evidence>
<feature type="transmembrane region" description="Helical" evidence="6">
    <location>
        <begin position="499"/>
        <end position="516"/>
    </location>
</feature>
<feature type="transmembrane region" description="Helical" evidence="6">
    <location>
        <begin position="175"/>
        <end position="195"/>
    </location>
</feature>
<name>A0A3P3D7M4_9RHOB</name>
<feature type="transmembrane region" description="Helical" evidence="6">
    <location>
        <begin position="243"/>
        <end position="260"/>
    </location>
</feature>
<evidence type="ECO:0000256" key="1">
    <source>
        <dbReference type="ARBA" id="ARBA00004141"/>
    </source>
</evidence>
<dbReference type="SUPFAM" id="SSF103473">
    <property type="entry name" value="MFS general substrate transporter"/>
    <property type="match status" value="1"/>
</dbReference>
<dbReference type="PANTHER" id="PTHR42718">
    <property type="entry name" value="MAJOR FACILITATOR SUPERFAMILY MULTIDRUG TRANSPORTER MFSC"/>
    <property type="match status" value="1"/>
</dbReference>
<feature type="transmembrane region" description="Helical" evidence="6">
    <location>
        <begin position="272"/>
        <end position="294"/>
    </location>
</feature>
<evidence type="ECO:0000256" key="3">
    <source>
        <dbReference type="ARBA" id="ARBA00022692"/>
    </source>
</evidence>
<evidence type="ECO:0000256" key="6">
    <source>
        <dbReference type="SAM" id="Phobius"/>
    </source>
</evidence>
<feature type="transmembrane region" description="Helical" evidence="6">
    <location>
        <begin position="61"/>
        <end position="80"/>
    </location>
</feature>
<keyword evidence="4 6" id="KW-1133">Transmembrane helix</keyword>
<dbReference type="GO" id="GO:0016020">
    <property type="term" value="C:membrane"/>
    <property type="evidence" value="ECO:0007669"/>
    <property type="project" value="UniProtKB-SubCell"/>
</dbReference>
<gene>
    <name evidence="7" type="ORF">EG244_18175</name>
</gene>
<feature type="transmembrane region" description="Helical" evidence="6">
    <location>
        <begin position="20"/>
        <end position="41"/>
    </location>
</feature>
<evidence type="ECO:0000313" key="7">
    <source>
        <dbReference type="EMBL" id="RRH69452.1"/>
    </source>
</evidence>
<sequence>MSASAPPATAQAADAPKRVVLPYMILATLIALAQGLGQGFVSNNLPQLAGDLGVSVTDASWLMAAYMAPRAALPLLLTKLRTQYGLLAFTRSALIFYALVSLAACFAQNYRSALTLQFVAGIAAAPMSTLAFLYMLEPLSQKLKIVFGLPMAMAVIMGAPSLARVLSPGLIGDGGFLEVHLLTLGMAFVTLALAWRLPLAPAPTQKVIEVADLRTFALIAFSFGAITVASILGPIYWWTELDWIGVLMILAILGFTLAVISELYRKAPLIDFRWLASPAMLQMTGAMLVFRLLLSEQSSGAPRMFQVLGFGPDAFMGLFSLIVVAGLLVAPLCLALLRPGREPWFHAVALVLIAVGAFMDSASTVLTRPADMYLSQTLIAFAGMLFMAPAMVMGLLAALKRGPAYLMSFIVVFLSTQSLGGVVGSGLFSTIINHRQAFHLQTLTEQLRPDLITVQNQIAANMAGLAAQSADMAANKTQAVAALVQEAGRQATVMAYNDAYLLTALAALGALAVLLLHQVYNFLTARLTPAAPVPSPSETGPTR</sequence>
<comment type="caution">
    <text evidence="7">The sequence shown here is derived from an EMBL/GenBank/DDBJ whole genome shotgun (WGS) entry which is preliminary data.</text>
</comment>
<feature type="transmembrane region" description="Helical" evidence="6">
    <location>
        <begin position="92"/>
        <end position="110"/>
    </location>
</feature>
<dbReference type="PANTHER" id="PTHR42718:SF9">
    <property type="entry name" value="MAJOR FACILITATOR SUPERFAMILY MULTIDRUG TRANSPORTER MFSC"/>
    <property type="match status" value="1"/>
</dbReference>